<dbReference type="Proteomes" id="UP000029518">
    <property type="component" value="Chromosome"/>
</dbReference>
<accession>A0A089L9N9</accession>
<protein>
    <submittedName>
        <fullName evidence="1">Thiamine biosynthesis protein ThiS</fullName>
    </submittedName>
</protein>
<evidence type="ECO:0000313" key="2">
    <source>
        <dbReference type="Proteomes" id="UP000029518"/>
    </source>
</evidence>
<dbReference type="InterPro" id="IPR010035">
    <property type="entry name" value="Thi_S"/>
</dbReference>
<dbReference type="AlphaFoldDB" id="A0A089L9N9"/>
<dbReference type="PANTHER" id="PTHR34472:SF1">
    <property type="entry name" value="SULFUR CARRIER PROTEIN THIS"/>
    <property type="match status" value="1"/>
</dbReference>
<dbReference type="CDD" id="cd00565">
    <property type="entry name" value="Ubl_ThiS"/>
    <property type="match status" value="1"/>
</dbReference>
<sequence>MNLTVNGRTGMYDESCRTLADLLARPEWTGKLVIVELNGEITGRDVYGDTLLNEGDRVELVHFVGGG</sequence>
<dbReference type="InterPro" id="IPR016155">
    <property type="entry name" value="Mopterin_synth/thiamin_S_b"/>
</dbReference>
<dbReference type="PANTHER" id="PTHR34472">
    <property type="entry name" value="SULFUR CARRIER PROTEIN THIS"/>
    <property type="match status" value="1"/>
</dbReference>
<name>A0A089L9N9_PAEBO</name>
<dbReference type="NCBIfam" id="TIGR01683">
    <property type="entry name" value="thiS"/>
    <property type="match status" value="1"/>
</dbReference>
<dbReference type="InterPro" id="IPR012675">
    <property type="entry name" value="Beta-grasp_dom_sf"/>
</dbReference>
<dbReference type="KEGG" id="pbd:PBOR_11705"/>
<dbReference type="SUPFAM" id="SSF54285">
    <property type="entry name" value="MoaD/ThiS"/>
    <property type="match status" value="1"/>
</dbReference>
<dbReference type="Gene3D" id="3.10.20.30">
    <property type="match status" value="1"/>
</dbReference>
<reference evidence="1" key="1">
    <citation type="submission" date="2014-08" db="EMBL/GenBank/DDBJ databases">
        <title>Comparative genomics of the Paenibacillus odorifer group.</title>
        <authorList>
            <person name="den Bakker H.C."/>
            <person name="Tsai Y.-C.Y.-C."/>
            <person name="Martin N."/>
            <person name="Korlach J."/>
            <person name="Wiedmann M."/>
        </authorList>
    </citation>
    <scope>NUCLEOTIDE SEQUENCE [LARGE SCALE GENOMIC DNA]</scope>
    <source>
        <strain evidence="1">DSM 13188</strain>
    </source>
</reference>
<dbReference type="EMBL" id="CP009285">
    <property type="protein sequence ID" value="AIQ57522.1"/>
    <property type="molecule type" value="Genomic_DNA"/>
</dbReference>
<dbReference type="HOGENOM" id="CLU_174611_3_0_9"/>
<keyword evidence="2" id="KW-1185">Reference proteome</keyword>
<dbReference type="RefSeq" id="WP_042211748.1">
    <property type="nucleotide sequence ID" value="NZ_CP009285.1"/>
</dbReference>
<dbReference type="InterPro" id="IPR003749">
    <property type="entry name" value="ThiS/MoaD-like"/>
</dbReference>
<gene>
    <name evidence="1" type="ORF">PBOR_11705</name>
</gene>
<dbReference type="OrthoDB" id="9798559at2"/>
<dbReference type="Pfam" id="PF02597">
    <property type="entry name" value="ThiS"/>
    <property type="match status" value="1"/>
</dbReference>
<organism evidence="1 2">
    <name type="scientific">Paenibacillus borealis</name>
    <dbReference type="NCBI Taxonomy" id="160799"/>
    <lineage>
        <taxon>Bacteria</taxon>
        <taxon>Bacillati</taxon>
        <taxon>Bacillota</taxon>
        <taxon>Bacilli</taxon>
        <taxon>Bacillales</taxon>
        <taxon>Paenibacillaceae</taxon>
        <taxon>Paenibacillus</taxon>
    </lineage>
</organism>
<evidence type="ECO:0000313" key="1">
    <source>
        <dbReference type="EMBL" id="AIQ57522.1"/>
    </source>
</evidence>
<proteinExistence type="predicted"/>